<dbReference type="EMBL" id="JADNRY010000077">
    <property type="protein sequence ID" value="KAF9067160.1"/>
    <property type="molecule type" value="Genomic_DNA"/>
</dbReference>
<sequence>MDEDMEEERRRQQRSQSAWDLFNDQGGDHSAVTDDRSRSRGRVGAAHGESSGERERGRSTQRRPNYMEDDNTGGSDEAPDVSSHQTRPRRKPAPEERPPANAHAHTHTHAVPAPHPQIPKTPKTPKTRERSDLESRSSRESTSSEDELRITADGVGGVGIEEAGAYPGYGRYVCLCGCG</sequence>
<feature type="compositionally biased region" description="Basic and acidic residues" evidence="1">
    <location>
        <begin position="126"/>
        <end position="139"/>
    </location>
</feature>
<comment type="caution">
    <text evidence="2">The sequence shown here is derived from an EMBL/GenBank/DDBJ whole genome shotgun (WGS) entry which is preliminary data.</text>
</comment>
<feature type="region of interest" description="Disordered" evidence="1">
    <location>
        <begin position="1"/>
        <end position="163"/>
    </location>
</feature>
<protein>
    <submittedName>
        <fullName evidence="2">Uncharacterized protein</fullName>
    </submittedName>
</protein>
<gene>
    <name evidence="2" type="ORF">BDP27DRAFT_1423181</name>
</gene>
<evidence type="ECO:0000256" key="1">
    <source>
        <dbReference type="SAM" id="MobiDB-lite"/>
    </source>
</evidence>
<name>A0A9P5PSH1_9AGAR</name>
<dbReference type="Proteomes" id="UP000772434">
    <property type="component" value="Unassembled WGS sequence"/>
</dbReference>
<evidence type="ECO:0000313" key="3">
    <source>
        <dbReference type="Proteomes" id="UP000772434"/>
    </source>
</evidence>
<dbReference type="AlphaFoldDB" id="A0A9P5PSH1"/>
<proteinExistence type="predicted"/>
<accession>A0A9P5PSH1</accession>
<evidence type="ECO:0000313" key="2">
    <source>
        <dbReference type="EMBL" id="KAF9067160.1"/>
    </source>
</evidence>
<organism evidence="2 3">
    <name type="scientific">Rhodocollybia butyracea</name>
    <dbReference type="NCBI Taxonomy" id="206335"/>
    <lineage>
        <taxon>Eukaryota</taxon>
        <taxon>Fungi</taxon>
        <taxon>Dikarya</taxon>
        <taxon>Basidiomycota</taxon>
        <taxon>Agaricomycotina</taxon>
        <taxon>Agaricomycetes</taxon>
        <taxon>Agaricomycetidae</taxon>
        <taxon>Agaricales</taxon>
        <taxon>Marasmiineae</taxon>
        <taxon>Omphalotaceae</taxon>
        <taxon>Rhodocollybia</taxon>
    </lineage>
</organism>
<keyword evidence="3" id="KW-1185">Reference proteome</keyword>
<reference evidence="2" key="1">
    <citation type="submission" date="2020-11" db="EMBL/GenBank/DDBJ databases">
        <authorList>
            <consortium name="DOE Joint Genome Institute"/>
            <person name="Ahrendt S."/>
            <person name="Riley R."/>
            <person name="Andreopoulos W."/>
            <person name="Labutti K."/>
            <person name="Pangilinan J."/>
            <person name="Ruiz-Duenas F.J."/>
            <person name="Barrasa J.M."/>
            <person name="Sanchez-Garcia M."/>
            <person name="Camarero S."/>
            <person name="Miyauchi S."/>
            <person name="Serrano A."/>
            <person name="Linde D."/>
            <person name="Babiker R."/>
            <person name="Drula E."/>
            <person name="Ayuso-Fernandez I."/>
            <person name="Pacheco R."/>
            <person name="Padilla G."/>
            <person name="Ferreira P."/>
            <person name="Barriuso J."/>
            <person name="Kellner H."/>
            <person name="Castanera R."/>
            <person name="Alfaro M."/>
            <person name="Ramirez L."/>
            <person name="Pisabarro A.G."/>
            <person name="Kuo A."/>
            <person name="Tritt A."/>
            <person name="Lipzen A."/>
            <person name="He G."/>
            <person name="Yan M."/>
            <person name="Ng V."/>
            <person name="Cullen D."/>
            <person name="Martin F."/>
            <person name="Rosso M.-N."/>
            <person name="Henrissat B."/>
            <person name="Hibbett D."/>
            <person name="Martinez A.T."/>
            <person name="Grigoriev I.V."/>
        </authorList>
    </citation>
    <scope>NUCLEOTIDE SEQUENCE</scope>
    <source>
        <strain evidence="2">AH 40177</strain>
    </source>
</reference>